<evidence type="ECO:0000256" key="2">
    <source>
        <dbReference type="PROSITE-ProRule" id="PRU00335"/>
    </source>
</evidence>
<dbReference type="SUPFAM" id="SSF48498">
    <property type="entry name" value="Tetracyclin repressor-like, C-terminal domain"/>
    <property type="match status" value="1"/>
</dbReference>
<keyword evidence="5" id="KW-1185">Reference proteome</keyword>
<dbReference type="InterPro" id="IPR009057">
    <property type="entry name" value="Homeodomain-like_sf"/>
</dbReference>
<dbReference type="Gene3D" id="1.10.357.10">
    <property type="entry name" value="Tetracycline Repressor, domain 2"/>
    <property type="match status" value="1"/>
</dbReference>
<evidence type="ECO:0000313" key="4">
    <source>
        <dbReference type="EMBL" id="GAA5083648.1"/>
    </source>
</evidence>
<comment type="caution">
    <text evidence="4">The sequence shown here is derived from an EMBL/GenBank/DDBJ whole genome shotgun (WGS) entry which is preliminary data.</text>
</comment>
<name>A0ABP9LR05_9BURK</name>
<evidence type="ECO:0000313" key="5">
    <source>
        <dbReference type="Proteomes" id="UP001500227"/>
    </source>
</evidence>
<evidence type="ECO:0000256" key="1">
    <source>
        <dbReference type="ARBA" id="ARBA00023125"/>
    </source>
</evidence>
<keyword evidence="1 2" id="KW-0238">DNA-binding</keyword>
<dbReference type="PANTHER" id="PTHR30055">
    <property type="entry name" value="HTH-TYPE TRANSCRIPTIONAL REGULATOR RUTR"/>
    <property type="match status" value="1"/>
</dbReference>
<feature type="domain" description="HTH tetR-type" evidence="3">
    <location>
        <begin position="2"/>
        <end position="62"/>
    </location>
</feature>
<dbReference type="Proteomes" id="UP001500227">
    <property type="component" value="Unassembled WGS sequence"/>
</dbReference>
<evidence type="ECO:0000259" key="3">
    <source>
        <dbReference type="PROSITE" id="PS50977"/>
    </source>
</evidence>
<reference evidence="5" key="1">
    <citation type="journal article" date="2019" name="Int. J. Syst. Evol. Microbiol.">
        <title>The Global Catalogue of Microorganisms (GCM) 10K type strain sequencing project: providing services to taxonomists for standard genome sequencing and annotation.</title>
        <authorList>
            <consortium name="The Broad Institute Genomics Platform"/>
            <consortium name="The Broad Institute Genome Sequencing Center for Infectious Disease"/>
            <person name="Wu L."/>
            <person name="Ma J."/>
        </authorList>
    </citation>
    <scope>NUCLEOTIDE SEQUENCE [LARGE SCALE GENOMIC DNA]</scope>
    <source>
        <strain evidence="5">JCM 18423</strain>
    </source>
</reference>
<dbReference type="InterPro" id="IPR001647">
    <property type="entry name" value="HTH_TetR"/>
</dbReference>
<proteinExistence type="predicted"/>
<dbReference type="Pfam" id="PF00440">
    <property type="entry name" value="TetR_N"/>
    <property type="match status" value="1"/>
</dbReference>
<dbReference type="InterPro" id="IPR036271">
    <property type="entry name" value="Tet_transcr_reg_TetR-rel_C_sf"/>
</dbReference>
<dbReference type="PROSITE" id="PS50977">
    <property type="entry name" value="HTH_TETR_2"/>
    <property type="match status" value="1"/>
</dbReference>
<dbReference type="PANTHER" id="PTHR30055:SF222">
    <property type="entry name" value="REGULATORY PROTEIN"/>
    <property type="match status" value="1"/>
</dbReference>
<dbReference type="InterPro" id="IPR050109">
    <property type="entry name" value="HTH-type_TetR-like_transc_reg"/>
</dbReference>
<dbReference type="EMBL" id="BAABKD010000001">
    <property type="protein sequence ID" value="GAA5083648.1"/>
    <property type="molecule type" value="Genomic_DNA"/>
</dbReference>
<feature type="DNA-binding region" description="H-T-H motif" evidence="2">
    <location>
        <begin position="25"/>
        <end position="44"/>
    </location>
</feature>
<dbReference type="PRINTS" id="PR00455">
    <property type="entry name" value="HTHTETR"/>
</dbReference>
<dbReference type="SUPFAM" id="SSF46689">
    <property type="entry name" value="Homeodomain-like"/>
    <property type="match status" value="1"/>
</dbReference>
<protein>
    <submittedName>
        <fullName evidence="4">TetR/AcrR family transcriptional regulator</fullName>
    </submittedName>
</protein>
<accession>A0ABP9LR05</accession>
<organism evidence="4 5">
    <name type="scientific">Paenalcaligenes hermetiae</name>
    <dbReference type="NCBI Taxonomy" id="1157987"/>
    <lineage>
        <taxon>Bacteria</taxon>
        <taxon>Pseudomonadati</taxon>
        <taxon>Pseudomonadota</taxon>
        <taxon>Betaproteobacteria</taxon>
        <taxon>Burkholderiales</taxon>
        <taxon>Alcaligenaceae</taxon>
        <taxon>Paenalcaligenes</taxon>
    </lineage>
</organism>
<gene>
    <name evidence="4" type="ORF">GCM10023337_00520</name>
</gene>
<sequence length="188" mass="21109">MGSRHASVLRAALRLFSQKGYFNTSVQEIVAAGGVSVGFTYHHFKDKTGIAHALYQHLLARMDDLLDHIEQQHTEAQARCKAVIHMLFELTEAEPDAMAFIIHARHQEFLPGEKSICSASAFVRMRRFVAQGVESGELKPMDPVVASAFMYGAAIRLVCLRLDDVITDSLLHYLDELWRHTWDTLSAA</sequence>